<name>A0A0N4ZM20_PARTI</name>
<organism evidence="2 3">
    <name type="scientific">Parastrongyloides trichosuri</name>
    <name type="common">Possum-specific nematode worm</name>
    <dbReference type="NCBI Taxonomy" id="131310"/>
    <lineage>
        <taxon>Eukaryota</taxon>
        <taxon>Metazoa</taxon>
        <taxon>Ecdysozoa</taxon>
        <taxon>Nematoda</taxon>
        <taxon>Chromadorea</taxon>
        <taxon>Rhabditida</taxon>
        <taxon>Tylenchina</taxon>
        <taxon>Panagrolaimomorpha</taxon>
        <taxon>Strongyloidoidea</taxon>
        <taxon>Strongyloididae</taxon>
        <taxon>Parastrongyloides</taxon>
    </lineage>
</organism>
<protein>
    <submittedName>
        <fullName evidence="3">G_PROTEIN_RECEP_F1_2 domain-containing protein</fullName>
    </submittedName>
</protein>
<feature type="transmembrane region" description="Helical" evidence="1">
    <location>
        <begin position="18"/>
        <end position="38"/>
    </location>
</feature>
<dbReference type="AlphaFoldDB" id="A0A0N4ZM20"/>
<feature type="transmembrane region" description="Helical" evidence="1">
    <location>
        <begin position="132"/>
        <end position="154"/>
    </location>
</feature>
<feature type="transmembrane region" description="Helical" evidence="1">
    <location>
        <begin position="224"/>
        <end position="246"/>
    </location>
</feature>
<feature type="transmembrane region" description="Helical" evidence="1">
    <location>
        <begin position="178"/>
        <end position="203"/>
    </location>
</feature>
<feature type="transmembrane region" description="Helical" evidence="1">
    <location>
        <begin position="258"/>
        <end position="283"/>
    </location>
</feature>
<sequence length="302" mass="35112">MNNSEKIDKWYHPVSKNVFYHTIFGGYQIYILIINLIVLIKAIKCDGLKKMPLLRINIFILSVAFFIQSILQGAPSIMYIFAYQFHLSIQIDVCSAIRLFGGTVHGIVDFIPFSLSVIRYNLIFGERNKSMIWFWFSQVILVLIRLMTGIYPSVAKSSIYIPNSSCGFVKATTDTFMIALRIFSVASEIVFPIMAFIINVIIVDKVLFNLKNTDLEIERKEQKQLFWSLSVQILLPFFCHLPSIYLMILRMLDFEDTVWHVIAVDTLNTIAYSLTVFLSIIFIDKLRIMLFPTISKYFFHYR</sequence>
<evidence type="ECO:0000313" key="3">
    <source>
        <dbReference type="WBParaSite" id="PTRK_0000958200.1"/>
    </source>
</evidence>
<evidence type="ECO:0000313" key="2">
    <source>
        <dbReference type="Proteomes" id="UP000038045"/>
    </source>
</evidence>
<keyword evidence="1" id="KW-0812">Transmembrane</keyword>
<accession>A0A0N4ZM20</accession>
<dbReference type="Proteomes" id="UP000038045">
    <property type="component" value="Unplaced"/>
</dbReference>
<reference evidence="3" key="1">
    <citation type="submission" date="2017-02" db="UniProtKB">
        <authorList>
            <consortium name="WormBaseParasite"/>
        </authorList>
    </citation>
    <scope>IDENTIFICATION</scope>
</reference>
<proteinExistence type="predicted"/>
<keyword evidence="1" id="KW-1133">Transmembrane helix</keyword>
<feature type="transmembrane region" description="Helical" evidence="1">
    <location>
        <begin position="102"/>
        <end position="120"/>
    </location>
</feature>
<keyword evidence="2" id="KW-1185">Reference proteome</keyword>
<keyword evidence="1" id="KW-0472">Membrane</keyword>
<dbReference type="WBParaSite" id="PTRK_0000958200.1">
    <property type="protein sequence ID" value="PTRK_0000958200.1"/>
    <property type="gene ID" value="PTRK_0000958200"/>
</dbReference>
<evidence type="ECO:0000256" key="1">
    <source>
        <dbReference type="SAM" id="Phobius"/>
    </source>
</evidence>
<feature type="transmembrane region" description="Helical" evidence="1">
    <location>
        <begin position="58"/>
        <end position="82"/>
    </location>
</feature>